<keyword evidence="1" id="KW-0489">Methyltransferase</keyword>
<keyword evidence="1" id="KW-0808">Transferase</keyword>
<evidence type="ECO:0000313" key="1">
    <source>
        <dbReference type="EMBL" id="AXV64915.1"/>
    </source>
</evidence>
<dbReference type="SUPFAM" id="SSF53335">
    <property type="entry name" value="S-adenosyl-L-methionine-dependent methyltransferases"/>
    <property type="match status" value="1"/>
</dbReference>
<dbReference type="KEGG" id="pdj:D0907_06330"/>
<name>A0AAD0WC67_9GAMM</name>
<dbReference type="Gene3D" id="3.40.50.150">
    <property type="entry name" value="Vaccinia Virus protein VP39"/>
    <property type="match status" value="1"/>
</dbReference>
<sequence length="318" mass="36154">MSWSVCVSNSDFIMHWEQYWNSTDGFSSFAELKNEFGYPKEILHFWQKTLSEISSENLKVLDLATGKGALAIWLKAAANSQNKLVDIYACDAADIDVSSIKSNDVKLEKIIKDINFSFATNLEQLPYEDDCFDLLVSQFGFEYSSWESSLKEVTRVLKPSGQAVFMMHSASSQIALNSAAGLSVFKSLVELELFEKLKTLVDLKLTNQQLEFTNKNKQLIKSLNEFSLDNNSLQWFQDVVSNVAKIMQNINSESHTAIDKLQTNVEFQIKRLEEQTRVSMTENSIRSAFDEASLELKIKSINSMSVDEEHFAWTVVIE</sequence>
<protein>
    <submittedName>
        <fullName evidence="1">Methyltransferase domain-containing protein</fullName>
    </submittedName>
</protein>
<dbReference type="CDD" id="cd02440">
    <property type="entry name" value="AdoMet_MTases"/>
    <property type="match status" value="1"/>
</dbReference>
<dbReference type="EMBL" id="CP032090">
    <property type="protein sequence ID" value="AXV64915.1"/>
    <property type="molecule type" value="Genomic_DNA"/>
</dbReference>
<dbReference type="GO" id="GO:0032259">
    <property type="term" value="P:methylation"/>
    <property type="evidence" value="ECO:0007669"/>
    <property type="project" value="UniProtKB-KW"/>
</dbReference>
<dbReference type="Proteomes" id="UP000264605">
    <property type="component" value="Chromosome"/>
</dbReference>
<dbReference type="InterPro" id="IPR029063">
    <property type="entry name" value="SAM-dependent_MTases_sf"/>
</dbReference>
<dbReference type="AlphaFoldDB" id="A0AAD0WC67"/>
<organism evidence="1 2">
    <name type="scientific">Pseudoalteromonas lipolytica</name>
    <dbReference type="NCBI Taxonomy" id="570156"/>
    <lineage>
        <taxon>Bacteria</taxon>
        <taxon>Pseudomonadati</taxon>
        <taxon>Pseudomonadota</taxon>
        <taxon>Gammaproteobacteria</taxon>
        <taxon>Alteromonadales</taxon>
        <taxon>Pseudoalteromonadaceae</taxon>
        <taxon>Pseudoalteromonas</taxon>
    </lineage>
</organism>
<reference evidence="1 2" key="1">
    <citation type="submission" date="2018-08" db="EMBL/GenBank/DDBJ databases">
        <title>Draft genome sequence of Pseudoalteromonas donghaensis HJ51.</title>
        <authorList>
            <person name="Oh J."/>
            <person name="Roh D."/>
        </authorList>
    </citation>
    <scope>NUCLEOTIDE SEQUENCE [LARGE SCALE GENOMIC DNA]</scope>
    <source>
        <strain evidence="1 2">HJ51</strain>
    </source>
</reference>
<evidence type="ECO:0000313" key="2">
    <source>
        <dbReference type="Proteomes" id="UP000264605"/>
    </source>
</evidence>
<proteinExistence type="predicted"/>
<dbReference type="Pfam" id="PF01209">
    <property type="entry name" value="Ubie_methyltran"/>
    <property type="match status" value="1"/>
</dbReference>
<dbReference type="GO" id="GO:0008168">
    <property type="term" value="F:methyltransferase activity"/>
    <property type="evidence" value="ECO:0007669"/>
    <property type="project" value="UniProtKB-KW"/>
</dbReference>
<gene>
    <name evidence="1" type="ORF">D0907_06330</name>
</gene>
<accession>A0AAD0WC67</accession>